<organism evidence="2 3">
    <name type="scientific">Streptomyces coelicoflavus</name>
    <dbReference type="NCBI Taxonomy" id="285562"/>
    <lineage>
        <taxon>Bacteria</taxon>
        <taxon>Bacillati</taxon>
        <taxon>Actinomycetota</taxon>
        <taxon>Actinomycetes</taxon>
        <taxon>Kitasatosporales</taxon>
        <taxon>Streptomycetaceae</taxon>
        <taxon>Streptomyces</taxon>
    </lineage>
</organism>
<dbReference type="AlphaFoldDB" id="A0A6N9UPP5"/>
<evidence type="ECO:0000313" key="3">
    <source>
        <dbReference type="Proteomes" id="UP000469545"/>
    </source>
</evidence>
<comment type="caution">
    <text evidence="2">The sequence shown here is derived from an EMBL/GenBank/DDBJ whole genome shotgun (WGS) entry which is preliminary data.</text>
</comment>
<feature type="non-terminal residue" evidence="2">
    <location>
        <position position="1"/>
    </location>
</feature>
<feature type="region of interest" description="Disordered" evidence="1">
    <location>
        <begin position="28"/>
        <end position="54"/>
    </location>
</feature>
<dbReference type="EMBL" id="JAAGMB010000406">
    <property type="protein sequence ID" value="NEB18459.1"/>
    <property type="molecule type" value="Genomic_DNA"/>
</dbReference>
<name>A0A6N9UPP5_9ACTN</name>
<gene>
    <name evidence="2" type="ORF">G3I46_18410</name>
</gene>
<accession>A0A6N9UPP5</accession>
<keyword evidence="3" id="KW-1185">Reference proteome</keyword>
<proteinExistence type="predicted"/>
<protein>
    <submittedName>
        <fullName evidence="2">Uncharacterized protein</fullName>
    </submittedName>
</protein>
<reference evidence="2 3" key="1">
    <citation type="submission" date="2020-01" db="EMBL/GenBank/DDBJ databases">
        <title>Insect and environment-associated Actinomycetes.</title>
        <authorList>
            <person name="Currrie C."/>
            <person name="Chevrette M."/>
            <person name="Carlson C."/>
            <person name="Stubbendieck R."/>
            <person name="Wendt-Pienkowski E."/>
        </authorList>
    </citation>
    <scope>NUCLEOTIDE SEQUENCE [LARGE SCALE GENOMIC DNA]</scope>
    <source>
        <strain evidence="2 3">SID14172</strain>
    </source>
</reference>
<sequence>TTAAATAALGAAAFTDAFTKGAALSPEAAHARARASRIPDGHRQAARGTDAVSG</sequence>
<dbReference type="Proteomes" id="UP000469545">
    <property type="component" value="Unassembled WGS sequence"/>
</dbReference>
<evidence type="ECO:0000256" key="1">
    <source>
        <dbReference type="SAM" id="MobiDB-lite"/>
    </source>
</evidence>
<evidence type="ECO:0000313" key="2">
    <source>
        <dbReference type="EMBL" id="NEB18459.1"/>
    </source>
</evidence>